<comment type="caution">
    <text evidence="5">The sequence shown here is derived from an EMBL/GenBank/DDBJ whole genome shotgun (WGS) entry which is preliminary data.</text>
</comment>
<dbReference type="EMBL" id="JBHSOW010000080">
    <property type="protein sequence ID" value="MFC5651831.1"/>
    <property type="molecule type" value="Genomic_DNA"/>
</dbReference>
<dbReference type="PANTHER" id="PTHR43280:SF28">
    <property type="entry name" value="HTH-TYPE TRANSCRIPTIONAL ACTIVATOR RHAS"/>
    <property type="match status" value="1"/>
</dbReference>
<dbReference type="RefSeq" id="WP_379190454.1">
    <property type="nucleotide sequence ID" value="NZ_JBHSOW010000080.1"/>
</dbReference>
<dbReference type="Proteomes" id="UP001596047">
    <property type="component" value="Unassembled WGS sequence"/>
</dbReference>
<dbReference type="InterPro" id="IPR020449">
    <property type="entry name" value="Tscrpt_reg_AraC-type_HTH"/>
</dbReference>
<proteinExistence type="predicted"/>
<dbReference type="InterPro" id="IPR018062">
    <property type="entry name" value="HTH_AraC-typ_CS"/>
</dbReference>
<reference evidence="6" key="1">
    <citation type="journal article" date="2019" name="Int. J. Syst. Evol. Microbiol.">
        <title>The Global Catalogue of Microorganisms (GCM) 10K type strain sequencing project: providing services to taxonomists for standard genome sequencing and annotation.</title>
        <authorList>
            <consortium name="The Broad Institute Genomics Platform"/>
            <consortium name="The Broad Institute Genome Sequencing Center for Infectious Disease"/>
            <person name="Wu L."/>
            <person name="Ma J."/>
        </authorList>
    </citation>
    <scope>NUCLEOTIDE SEQUENCE [LARGE SCALE GENOMIC DNA]</scope>
    <source>
        <strain evidence="6">CGMCC 1.3240</strain>
    </source>
</reference>
<evidence type="ECO:0000313" key="5">
    <source>
        <dbReference type="EMBL" id="MFC5651831.1"/>
    </source>
</evidence>
<protein>
    <submittedName>
        <fullName evidence="5">AraC family transcriptional regulator</fullName>
    </submittedName>
</protein>
<dbReference type="PROSITE" id="PS01124">
    <property type="entry name" value="HTH_ARAC_FAMILY_2"/>
    <property type="match status" value="1"/>
</dbReference>
<dbReference type="InterPro" id="IPR018060">
    <property type="entry name" value="HTH_AraC"/>
</dbReference>
<evidence type="ECO:0000259" key="4">
    <source>
        <dbReference type="PROSITE" id="PS01124"/>
    </source>
</evidence>
<dbReference type="PANTHER" id="PTHR43280">
    <property type="entry name" value="ARAC-FAMILY TRANSCRIPTIONAL REGULATOR"/>
    <property type="match status" value="1"/>
</dbReference>
<dbReference type="InterPro" id="IPR037923">
    <property type="entry name" value="HTH-like"/>
</dbReference>
<dbReference type="PROSITE" id="PS00041">
    <property type="entry name" value="HTH_ARAC_FAMILY_1"/>
    <property type="match status" value="1"/>
</dbReference>
<keyword evidence="2" id="KW-0238">DNA-binding</keyword>
<organism evidence="5 6">
    <name type="scientific">Paenibacillus solisilvae</name>
    <dbReference type="NCBI Taxonomy" id="2486751"/>
    <lineage>
        <taxon>Bacteria</taxon>
        <taxon>Bacillati</taxon>
        <taxon>Bacillota</taxon>
        <taxon>Bacilli</taxon>
        <taxon>Bacillales</taxon>
        <taxon>Paenibacillaceae</taxon>
        <taxon>Paenibacillus</taxon>
    </lineage>
</organism>
<name>A0ABW0W119_9BACL</name>
<dbReference type="SUPFAM" id="SSF46689">
    <property type="entry name" value="Homeodomain-like"/>
    <property type="match status" value="2"/>
</dbReference>
<dbReference type="PRINTS" id="PR00032">
    <property type="entry name" value="HTHARAC"/>
</dbReference>
<dbReference type="InterPro" id="IPR003313">
    <property type="entry name" value="AraC-bd"/>
</dbReference>
<dbReference type="Gene3D" id="2.60.120.10">
    <property type="entry name" value="Jelly Rolls"/>
    <property type="match status" value="1"/>
</dbReference>
<dbReference type="Gene3D" id="1.10.10.60">
    <property type="entry name" value="Homeodomain-like"/>
    <property type="match status" value="2"/>
</dbReference>
<keyword evidence="6" id="KW-1185">Reference proteome</keyword>
<evidence type="ECO:0000256" key="2">
    <source>
        <dbReference type="ARBA" id="ARBA00023125"/>
    </source>
</evidence>
<keyword evidence="1" id="KW-0805">Transcription regulation</keyword>
<evidence type="ECO:0000313" key="6">
    <source>
        <dbReference type="Proteomes" id="UP001596047"/>
    </source>
</evidence>
<accession>A0ABW0W119</accession>
<dbReference type="SUPFAM" id="SSF51215">
    <property type="entry name" value="Regulatory protein AraC"/>
    <property type="match status" value="1"/>
</dbReference>
<gene>
    <name evidence="5" type="ORF">ACFPYJ_22460</name>
</gene>
<evidence type="ECO:0000256" key="1">
    <source>
        <dbReference type="ARBA" id="ARBA00023015"/>
    </source>
</evidence>
<dbReference type="InterPro" id="IPR014710">
    <property type="entry name" value="RmlC-like_jellyroll"/>
</dbReference>
<dbReference type="InterPro" id="IPR009057">
    <property type="entry name" value="Homeodomain-like_sf"/>
</dbReference>
<feature type="domain" description="HTH araC/xylS-type" evidence="4">
    <location>
        <begin position="184"/>
        <end position="282"/>
    </location>
</feature>
<keyword evidence="3" id="KW-0804">Transcription</keyword>
<dbReference type="SMART" id="SM00342">
    <property type="entry name" value="HTH_ARAC"/>
    <property type="match status" value="1"/>
</dbReference>
<dbReference type="Pfam" id="PF02311">
    <property type="entry name" value="AraC_binding"/>
    <property type="match status" value="1"/>
</dbReference>
<dbReference type="Pfam" id="PF12833">
    <property type="entry name" value="HTH_18"/>
    <property type="match status" value="1"/>
</dbReference>
<sequence length="284" mass="32986">MLEHIRLTYGQEEEDFFFEQIHRSQPFSRNNHHHSTFEIYYLLSGQRRYFIKDRTFDVHAGDLVFIDRHDVHKTSDLGPPGHERIVMNFSEIFLTGGVEHPLVPPAIFEVFRGGGHLLRLRPDERNFYQSLLDKLSREIAHQEPGWNSYVRLLLVELLLYAARQTERNDAAAMESVHPVHKKVAEVVQHINGHYGEPLELTAIAAAFYMSPSYLSRSFRKVTGFTLMEYIHFTRIHAAQKLLRDTGLKVIDVASAVGFENIGHFDRIFKRITKMTPKAYRNLNA</sequence>
<evidence type="ECO:0000256" key="3">
    <source>
        <dbReference type="ARBA" id="ARBA00023163"/>
    </source>
</evidence>